<dbReference type="AlphaFoldDB" id="A0A381YMM7"/>
<dbReference type="EMBL" id="UINC01018607">
    <property type="protein sequence ID" value="SVA78306.1"/>
    <property type="molecule type" value="Genomic_DNA"/>
</dbReference>
<dbReference type="InterPro" id="IPR029061">
    <property type="entry name" value="THDP-binding"/>
</dbReference>
<dbReference type="GO" id="GO:0004739">
    <property type="term" value="F:pyruvate dehydrogenase (acetyl-transferring) activity"/>
    <property type="evidence" value="ECO:0007669"/>
    <property type="project" value="TreeGrafter"/>
</dbReference>
<dbReference type="InterPro" id="IPR001017">
    <property type="entry name" value="DH_E1"/>
</dbReference>
<dbReference type="PANTHER" id="PTHR11516:SF60">
    <property type="entry name" value="PYRUVATE DEHYDROGENASE E1 COMPONENT SUBUNIT ALPHA"/>
    <property type="match status" value="1"/>
</dbReference>
<feature type="region of interest" description="Disordered" evidence="4">
    <location>
        <begin position="16"/>
        <end position="35"/>
    </location>
</feature>
<gene>
    <name evidence="6" type="ORF">METZ01_LOCUS131160</name>
</gene>
<feature type="domain" description="Dehydrogenase E1 component" evidence="5">
    <location>
        <begin position="44"/>
        <end position="343"/>
    </location>
</feature>
<dbReference type="PANTHER" id="PTHR11516">
    <property type="entry name" value="PYRUVATE DEHYDROGENASE E1 COMPONENT, ALPHA SUBUNIT BACTERIAL AND ORGANELLAR"/>
    <property type="match status" value="1"/>
</dbReference>
<dbReference type="CDD" id="cd02000">
    <property type="entry name" value="TPP_E1_PDC_ADC_BCADC"/>
    <property type="match status" value="1"/>
</dbReference>
<evidence type="ECO:0000256" key="1">
    <source>
        <dbReference type="ARBA" id="ARBA00001964"/>
    </source>
</evidence>
<dbReference type="Gene3D" id="3.40.50.970">
    <property type="match status" value="1"/>
</dbReference>
<evidence type="ECO:0000256" key="2">
    <source>
        <dbReference type="ARBA" id="ARBA00023002"/>
    </source>
</evidence>
<evidence type="ECO:0000256" key="3">
    <source>
        <dbReference type="ARBA" id="ARBA00023052"/>
    </source>
</evidence>
<keyword evidence="3" id="KW-0786">Thiamine pyrophosphate</keyword>
<comment type="cofactor">
    <cofactor evidence="1">
        <name>thiamine diphosphate</name>
        <dbReference type="ChEBI" id="CHEBI:58937"/>
    </cofactor>
</comment>
<evidence type="ECO:0000259" key="5">
    <source>
        <dbReference type="Pfam" id="PF00676"/>
    </source>
</evidence>
<accession>A0A381YMM7</accession>
<evidence type="ECO:0000256" key="4">
    <source>
        <dbReference type="SAM" id="MobiDB-lite"/>
    </source>
</evidence>
<organism evidence="6">
    <name type="scientific">marine metagenome</name>
    <dbReference type="NCBI Taxonomy" id="408172"/>
    <lineage>
        <taxon>unclassified sequences</taxon>
        <taxon>metagenomes</taxon>
        <taxon>ecological metagenomes</taxon>
    </lineage>
</organism>
<feature type="compositionally biased region" description="Basic and acidic residues" evidence="4">
    <location>
        <begin position="19"/>
        <end position="29"/>
    </location>
</feature>
<evidence type="ECO:0000313" key="6">
    <source>
        <dbReference type="EMBL" id="SVA78306.1"/>
    </source>
</evidence>
<proteinExistence type="predicted"/>
<keyword evidence="2" id="KW-0560">Oxidoreductase</keyword>
<name>A0A381YMM7_9ZZZZ</name>
<protein>
    <recommendedName>
        <fullName evidence="5">Dehydrogenase E1 component domain-containing protein</fullName>
    </recommendedName>
</protein>
<reference evidence="6" key="1">
    <citation type="submission" date="2018-05" db="EMBL/GenBank/DDBJ databases">
        <authorList>
            <person name="Lanie J.A."/>
            <person name="Ng W.-L."/>
            <person name="Kazmierczak K.M."/>
            <person name="Andrzejewski T.M."/>
            <person name="Davidsen T.M."/>
            <person name="Wayne K.J."/>
            <person name="Tettelin H."/>
            <person name="Glass J.I."/>
            <person name="Rusch D."/>
            <person name="Podicherti R."/>
            <person name="Tsui H.-C.T."/>
            <person name="Winkler M.E."/>
        </authorList>
    </citation>
    <scope>NUCLEOTIDE SEQUENCE</scope>
</reference>
<dbReference type="InterPro" id="IPR050642">
    <property type="entry name" value="PDH_E1_Alpha_Subunit"/>
</dbReference>
<dbReference type="SUPFAM" id="SSF52518">
    <property type="entry name" value="Thiamin diphosphate-binding fold (THDP-binding)"/>
    <property type="match status" value="1"/>
</dbReference>
<sequence length="352" mass="38300">MVREIPVSTGLPFGRRVQHNNELKRREKSVTTQPSDDVLRDMHRRMVRIRIFEQEAGKLMEAGKIPGALHLYVGEEAVAAGVMVHLSDADQITSTHRGHGHLIAKGGEFDRMFAEIFGRVDGYCKGKGGSMHISDMQIGMLGANGIVGAGPPIAVGAAFTNKFKKSENVAVSFFGDGASNEGSVHEAANMAALYKLPIVFICENNGYGEYTPQAHHQAIVDVADRARGYGMPGVIVDGMDVVAVYEAAGEAIKRARAGDGPTLLECKTYRFFDHVGVRGMGLSYRSDDELAKWQQRDPITLFETTLIEQNIISAEEAKVVHDEVEAEVQAGIEFAEASPMPDPAVLLDDVYK</sequence>
<dbReference type="GO" id="GO:0006086">
    <property type="term" value="P:pyruvate decarboxylation to acetyl-CoA"/>
    <property type="evidence" value="ECO:0007669"/>
    <property type="project" value="TreeGrafter"/>
</dbReference>
<dbReference type="Pfam" id="PF00676">
    <property type="entry name" value="E1_dh"/>
    <property type="match status" value="1"/>
</dbReference>